<proteinExistence type="predicted"/>
<protein>
    <submittedName>
        <fullName evidence="4">tRNA_bind_2 domain-containing protein</fullName>
    </submittedName>
</protein>
<dbReference type="Pfam" id="PF13725">
    <property type="entry name" value="tRNA_bind_2"/>
    <property type="match status" value="1"/>
</dbReference>
<reference evidence="2 3" key="2">
    <citation type="submission" date="2018-11" db="EMBL/GenBank/DDBJ databases">
        <authorList>
            <consortium name="Pathogen Informatics"/>
        </authorList>
    </citation>
    <scope>NUCLEOTIDE SEQUENCE [LARGE SCALE GENOMIC DNA]</scope>
</reference>
<name>A0A183DKZ4_9BILA</name>
<dbReference type="Proteomes" id="UP000271098">
    <property type="component" value="Unassembled WGS sequence"/>
</dbReference>
<evidence type="ECO:0000259" key="1">
    <source>
        <dbReference type="Pfam" id="PF13725"/>
    </source>
</evidence>
<accession>A0A183DKZ4</accession>
<evidence type="ECO:0000313" key="4">
    <source>
        <dbReference type="WBParaSite" id="GPUH_0000939601-mRNA-1"/>
    </source>
</evidence>
<dbReference type="WBParaSite" id="GPUH_0000939601-mRNA-1">
    <property type="protein sequence ID" value="GPUH_0000939601-mRNA-1"/>
    <property type="gene ID" value="GPUH_0000939601"/>
</dbReference>
<dbReference type="InterPro" id="IPR027992">
    <property type="entry name" value="tRNA_bind_dom"/>
</dbReference>
<evidence type="ECO:0000313" key="2">
    <source>
        <dbReference type="EMBL" id="VDK71693.1"/>
    </source>
</evidence>
<feature type="domain" description="Possible tRNA binding" evidence="1">
    <location>
        <begin position="27"/>
        <end position="90"/>
    </location>
</feature>
<organism evidence="4">
    <name type="scientific">Gongylonema pulchrum</name>
    <dbReference type="NCBI Taxonomy" id="637853"/>
    <lineage>
        <taxon>Eukaryota</taxon>
        <taxon>Metazoa</taxon>
        <taxon>Ecdysozoa</taxon>
        <taxon>Nematoda</taxon>
        <taxon>Chromadorea</taxon>
        <taxon>Rhabditida</taxon>
        <taxon>Spirurina</taxon>
        <taxon>Spiruromorpha</taxon>
        <taxon>Spiruroidea</taxon>
        <taxon>Gongylonematidae</taxon>
        <taxon>Gongylonema</taxon>
    </lineage>
</organism>
<evidence type="ECO:0000313" key="3">
    <source>
        <dbReference type="Proteomes" id="UP000271098"/>
    </source>
</evidence>
<gene>
    <name evidence="2" type="ORF">GPUH_LOCUS9384</name>
</gene>
<sequence length="99" mass="11431">MIDHHLITDLLPTLAYLYFDERFDEKHKTVDTLVVELDVPANQLLALFNKAIRRLSEYLDQLCMDAVRQEMDGAESSSRNTLNPTMMQPLPISLDVIRL</sequence>
<dbReference type="EMBL" id="UYRT01030525">
    <property type="protein sequence ID" value="VDK71693.1"/>
    <property type="molecule type" value="Genomic_DNA"/>
</dbReference>
<dbReference type="AlphaFoldDB" id="A0A183DKZ4"/>
<dbReference type="OrthoDB" id="10067491at2759"/>
<keyword evidence="3" id="KW-1185">Reference proteome</keyword>
<reference evidence="4" key="1">
    <citation type="submission" date="2016-06" db="UniProtKB">
        <authorList>
            <consortium name="WormBaseParasite"/>
        </authorList>
    </citation>
    <scope>IDENTIFICATION</scope>
</reference>